<accession>A0ABR6E4R0</accession>
<organism evidence="2 3">
    <name type="scientific">Bartonella chomelii</name>
    <dbReference type="NCBI Taxonomy" id="236402"/>
    <lineage>
        <taxon>Bacteria</taxon>
        <taxon>Pseudomonadati</taxon>
        <taxon>Pseudomonadota</taxon>
        <taxon>Alphaproteobacteria</taxon>
        <taxon>Hyphomicrobiales</taxon>
        <taxon>Bartonellaceae</taxon>
        <taxon>Bartonella</taxon>
    </lineage>
</organism>
<dbReference type="Pfam" id="PF03797">
    <property type="entry name" value="Autotransporter"/>
    <property type="match status" value="1"/>
</dbReference>
<comment type="caution">
    <text evidence="2">The sequence shown here is derived from an EMBL/GenBank/DDBJ whole genome shotgun (WGS) entry which is preliminary data.</text>
</comment>
<evidence type="ECO:0000313" key="3">
    <source>
        <dbReference type="Proteomes" id="UP000548119"/>
    </source>
</evidence>
<dbReference type="InterPro" id="IPR036709">
    <property type="entry name" value="Autotransporte_beta_dom_sf"/>
</dbReference>
<feature type="domain" description="Autotransporter" evidence="1">
    <location>
        <begin position="1"/>
        <end position="144"/>
    </location>
</feature>
<sequence length="144" mass="16214">GKQLATSIEGLVFEPQTQIAYQQLIFNTIQDDDKFKVDMGNPYQWLARMGGRLVKNVNQFEDGRTLSFYGKLNLISVFDERKTIQAGKKNFQFDSIGSAIEGGIGFNAHFVQNITFHGDISYQQKLQKVGLSGAIFSGTLCYRF</sequence>
<dbReference type="NCBIfam" id="TIGR01414">
    <property type="entry name" value="autotrans_barl"/>
    <property type="match status" value="1"/>
</dbReference>
<dbReference type="RefSeq" id="WP_182480441.1">
    <property type="nucleotide sequence ID" value="NZ_CAWPNC010000023.1"/>
</dbReference>
<dbReference type="InterPro" id="IPR005546">
    <property type="entry name" value="Autotransporte_beta"/>
</dbReference>
<reference evidence="2 3" key="1">
    <citation type="submission" date="2020-08" db="EMBL/GenBank/DDBJ databases">
        <title>Genomic Encyclopedia of Type Strains, Phase IV (KMG-IV): sequencing the most valuable type-strain genomes for metagenomic binning, comparative biology and taxonomic classification.</title>
        <authorList>
            <person name="Goeker M."/>
        </authorList>
    </citation>
    <scope>NUCLEOTIDE SEQUENCE [LARGE SCALE GENOMIC DNA]</scope>
    <source>
        <strain evidence="2 3">DSM 21431</strain>
    </source>
</reference>
<feature type="non-terminal residue" evidence="2">
    <location>
        <position position="1"/>
    </location>
</feature>
<dbReference type="Proteomes" id="UP000548119">
    <property type="component" value="Unassembled WGS sequence"/>
</dbReference>
<dbReference type="PROSITE" id="PS51208">
    <property type="entry name" value="AUTOTRANSPORTER"/>
    <property type="match status" value="1"/>
</dbReference>
<evidence type="ECO:0000313" key="2">
    <source>
        <dbReference type="EMBL" id="MBA9083541.1"/>
    </source>
</evidence>
<dbReference type="InterPro" id="IPR006315">
    <property type="entry name" value="OM_autotransptr_brl_dom"/>
</dbReference>
<keyword evidence="3" id="KW-1185">Reference proteome</keyword>
<dbReference type="EMBL" id="JACJIR010000023">
    <property type="protein sequence ID" value="MBA9083541.1"/>
    <property type="molecule type" value="Genomic_DNA"/>
</dbReference>
<protein>
    <submittedName>
        <fullName evidence="2">Outer membrane autotransporter protein</fullName>
    </submittedName>
</protein>
<dbReference type="SUPFAM" id="SSF103515">
    <property type="entry name" value="Autotransporter"/>
    <property type="match status" value="1"/>
</dbReference>
<name>A0ABR6E4R0_9HYPH</name>
<proteinExistence type="predicted"/>
<gene>
    <name evidence="2" type="ORF">GGR10_001413</name>
</gene>
<dbReference type="Gene3D" id="2.40.128.130">
    <property type="entry name" value="Autotransporter beta-domain"/>
    <property type="match status" value="1"/>
</dbReference>
<evidence type="ECO:0000259" key="1">
    <source>
        <dbReference type="PROSITE" id="PS51208"/>
    </source>
</evidence>